<protein>
    <submittedName>
        <fullName evidence="1">Uncharacterized protein</fullName>
    </submittedName>
</protein>
<dbReference type="Proteomes" id="UP001177140">
    <property type="component" value="Unassembled WGS sequence"/>
</dbReference>
<organism evidence="1 2">
    <name type="scientific">Papaver nudicaule</name>
    <name type="common">Iceland poppy</name>
    <dbReference type="NCBI Taxonomy" id="74823"/>
    <lineage>
        <taxon>Eukaryota</taxon>
        <taxon>Viridiplantae</taxon>
        <taxon>Streptophyta</taxon>
        <taxon>Embryophyta</taxon>
        <taxon>Tracheophyta</taxon>
        <taxon>Spermatophyta</taxon>
        <taxon>Magnoliopsida</taxon>
        <taxon>Ranunculales</taxon>
        <taxon>Papaveraceae</taxon>
        <taxon>Papaveroideae</taxon>
        <taxon>Papaver</taxon>
    </lineage>
</organism>
<name>A0AA41VIU7_PAPNU</name>
<dbReference type="AlphaFoldDB" id="A0AA41VIU7"/>
<dbReference type="CDD" id="cd22159">
    <property type="entry name" value="F-box_AtTIR1-like"/>
    <property type="match status" value="1"/>
</dbReference>
<dbReference type="InterPro" id="IPR032675">
    <property type="entry name" value="LRR_dom_sf"/>
</dbReference>
<comment type="caution">
    <text evidence="1">The sequence shown here is derived from an EMBL/GenBank/DDBJ whole genome shotgun (WGS) entry which is preliminary data.</text>
</comment>
<dbReference type="Gene3D" id="1.20.1280.50">
    <property type="match status" value="1"/>
</dbReference>
<dbReference type="InterPro" id="IPR036047">
    <property type="entry name" value="F-box-like_dom_sf"/>
</dbReference>
<accession>A0AA41VIU7</accession>
<dbReference type="InterPro" id="IPR001611">
    <property type="entry name" value="Leu-rich_rpt"/>
</dbReference>
<proteinExistence type="predicted"/>
<dbReference type="SUPFAM" id="SSF81383">
    <property type="entry name" value="F-box domain"/>
    <property type="match status" value="1"/>
</dbReference>
<reference evidence="1" key="1">
    <citation type="submission" date="2022-03" db="EMBL/GenBank/DDBJ databases">
        <title>A functionally conserved STORR gene fusion in Papaver species that diverged 16.8 million years ago.</title>
        <authorList>
            <person name="Catania T."/>
        </authorList>
    </citation>
    <scope>NUCLEOTIDE SEQUENCE</scope>
    <source>
        <strain evidence="1">S-191538</strain>
    </source>
</reference>
<dbReference type="SUPFAM" id="SSF52047">
    <property type="entry name" value="RNI-like"/>
    <property type="match status" value="1"/>
</dbReference>
<dbReference type="Gene3D" id="3.80.10.10">
    <property type="entry name" value="Ribonuclease Inhibitor"/>
    <property type="match status" value="1"/>
</dbReference>
<evidence type="ECO:0000313" key="1">
    <source>
        <dbReference type="EMBL" id="MCL7041989.1"/>
    </source>
</evidence>
<dbReference type="Pfam" id="PF13516">
    <property type="entry name" value="LRR_6"/>
    <property type="match status" value="2"/>
</dbReference>
<sequence>MSLYNQVSGKNPTSFYIMNLPDDCQNLIFNCLGKNRDDRNSFGLTCRQWLHIQNNNRQFLFFLTRRNPKNKARFAVGHPEITEFLTSKPPLAESKVQRLFLDNCDKNLHMEPSPVFSWFPHLTSIIMESCHITSKGLEELAKRISFLLRNCPQLVSLCIVDCIKITGIGFHECPKTLTHLIMGGCKLKPEGIIAIVSGASL</sequence>
<keyword evidence="2" id="KW-1185">Reference proteome</keyword>
<dbReference type="EMBL" id="JAJJMA010229930">
    <property type="protein sequence ID" value="MCL7041989.1"/>
    <property type="molecule type" value="Genomic_DNA"/>
</dbReference>
<gene>
    <name evidence="1" type="ORF">MKW94_008239</name>
</gene>
<evidence type="ECO:0000313" key="2">
    <source>
        <dbReference type="Proteomes" id="UP001177140"/>
    </source>
</evidence>